<reference evidence="2 3" key="1">
    <citation type="submission" date="2019-03" db="EMBL/GenBank/DDBJ databases">
        <title>Draft genome sequences of novel Actinobacteria.</title>
        <authorList>
            <person name="Sahin N."/>
            <person name="Ay H."/>
            <person name="Saygin H."/>
        </authorList>
    </citation>
    <scope>NUCLEOTIDE SEQUENCE [LARGE SCALE GENOMIC DNA]</scope>
    <source>
        <strain evidence="2 3">6K102</strain>
    </source>
</reference>
<accession>A0A4V2Z7N7</accession>
<evidence type="ECO:0000313" key="3">
    <source>
        <dbReference type="Proteomes" id="UP000295136"/>
    </source>
</evidence>
<feature type="region of interest" description="Disordered" evidence="1">
    <location>
        <begin position="15"/>
        <end position="59"/>
    </location>
</feature>
<comment type="caution">
    <text evidence="2">The sequence shown here is derived from an EMBL/GenBank/DDBJ whole genome shotgun (WGS) entry which is preliminary data.</text>
</comment>
<organism evidence="2 3">
    <name type="scientific">Nonomuraea mesophila</name>
    <dbReference type="NCBI Taxonomy" id="2530382"/>
    <lineage>
        <taxon>Bacteria</taxon>
        <taxon>Bacillati</taxon>
        <taxon>Actinomycetota</taxon>
        <taxon>Actinomycetes</taxon>
        <taxon>Streptosporangiales</taxon>
        <taxon>Streptosporangiaceae</taxon>
        <taxon>Nonomuraea</taxon>
    </lineage>
</organism>
<feature type="compositionally biased region" description="Basic and acidic residues" evidence="1">
    <location>
        <begin position="17"/>
        <end position="26"/>
    </location>
</feature>
<protein>
    <submittedName>
        <fullName evidence="2">Uncharacterized protein</fullName>
    </submittedName>
</protein>
<gene>
    <name evidence="2" type="ORF">E1295_34775</name>
</gene>
<keyword evidence="3" id="KW-1185">Reference proteome</keyword>
<evidence type="ECO:0000313" key="2">
    <source>
        <dbReference type="EMBL" id="TDE37176.1"/>
    </source>
</evidence>
<dbReference type="Proteomes" id="UP000295136">
    <property type="component" value="Unassembled WGS sequence"/>
</dbReference>
<sequence length="373" mass="40962">MVGSAVVVSGCGVIDLGRPRQAERPGGEPSAAPSAGPSEQSRDEEPLEPKNDPLAGDGPLFAHFKRVRAADPCDLVPHTMLKKYGPEQLTVRGSGMTECQYLTGHSDASKSVYSFKIDLHAHFEQKDAEDAEEEKLGGRTIYREEYSTDSASHRSCHYKVPYEGVEGSALALDLLKTPPRGEESRPWPQRCTAAKHYLRAVVDRIMKLPPRKGRAVGVMGKDPCARKDDLLAALGRSYELVDVRYSSPYGCELELANKQKNQKLTLRSGFAFHERQTGGVSSPEVKSRRLTMNGRYMLSTRSDHRVTKSCQNSVELRRATNSRKDDAHYVTVGLSSAKLKVEDEDASFEAPPVSCTLATKLTRIVLGGVRSSS</sequence>
<name>A0A4V2Z7N7_9ACTN</name>
<dbReference type="RefSeq" id="WP_132637243.1">
    <property type="nucleotide sequence ID" value="NZ_SMLD01000128.1"/>
</dbReference>
<feature type="compositionally biased region" description="Basic and acidic residues" evidence="1">
    <location>
        <begin position="40"/>
        <end position="51"/>
    </location>
</feature>
<dbReference type="AlphaFoldDB" id="A0A4V2Z7N7"/>
<proteinExistence type="predicted"/>
<dbReference type="EMBL" id="SMLD01000128">
    <property type="protein sequence ID" value="TDE37176.1"/>
    <property type="molecule type" value="Genomic_DNA"/>
</dbReference>
<evidence type="ECO:0000256" key="1">
    <source>
        <dbReference type="SAM" id="MobiDB-lite"/>
    </source>
</evidence>